<comment type="caution">
    <text evidence="3">The sequence shown here is derived from an EMBL/GenBank/DDBJ whole genome shotgun (WGS) entry which is preliminary data.</text>
</comment>
<dbReference type="InterPro" id="IPR002110">
    <property type="entry name" value="Ankyrin_rpt"/>
</dbReference>
<feature type="repeat" description="ANK" evidence="1">
    <location>
        <begin position="253"/>
        <end position="285"/>
    </location>
</feature>
<evidence type="ECO:0000259" key="2">
    <source>
        <dbReference type="Pfam" id="PF22939"/>
    </source>
</evidence>
<name>A0A1V6USD7_9EURO</name>
<keyword evidence="1" id="KW-0040">ANK repeat</keyword>
<feature type="repeat" description="ANK" evidence="1">
    <location>
        <begin position="286"/>
        <end position="318"/>
    </location>
</feature>
<dbReference type="InterPro" id="IPR036770">
    <property type="entry name" value="Ankyrin_rpt-contain_sf"/>
</dbReference>
<keyword evidence="4" id="KW-1185">Reference proteome</keyword>
<dbReference type="SUPFAM" id="SSF48403">
    <property type="entry name" value="Ankyrin repeat"/>
    <property type="match status" value="1"/>
</dbReference>
<dbReference type="EMBL" id="MDDG01000005">
    <property type="protein sequence ID" value="OQE41325.1"/>
    <property type="molecule type" value="Genomic_DNA"/>
</dbReference>
<dbReference type="PANTHER" id="PTHR10039">
    <property type="entry name" value="AMELOGENIN"/>
    <property type="match status" value="1"/>
</dbReference>
<dbReference type="Gene3D" id="1.25.40.20">
    <property type="entry name" value="Ankyrin repeat-containing domain"/>
    <property type="match status" value="1"/>
</dbReference>
<dbReference type="Pfam" id="PF22939">
    <property type="entry name" value="WHD_GPIID"/>
    <property type="match status" value="1"/>
</dbReference>
<organism evidence="3 4">
    <name type="scientific">Penicillium coprophilum</name>
    <dbReference type="NCBI Taxonomy" id="36646"/>
    <lineage>
        <taxon>Eukaryota</taxon>
        <taxon>Fungi</taxon>
        <taxon>Dikarya</taxon>
        <taxon>Ascomycota</taxon>
        <taxon>Pezizomycotina</taxon>
        <taxon>Eurotiomycetes</taxon>
        <taxon>Eurotiomycetidae</taxon>
        <taxon>Eurotiales</taxon>
        <taxon>Aspergillaceae</taxon>
        <taxon>Penicillium</taxon>
    </lineage>
</organism>
<dbReference type="SMART" id="SM00248">
    <property type="entry name" value="ANK"/>
    <property type="match status" value="2"/>
</dbReference>
<dbReference type="InterPro" id="IPR054471">
    <property type="entry name" value="GPIID_WHD"/>
</dbReference>
<dbReference type="Proteomes" id="UP000191500">
    <property type="component" value="Unassembled WGS sequence"/>
</dbReference>
<evidence type="ECO:0000313" key="3">
    <source>
        <dbReference type="EMBL" id="OQE41325.1"/>
    </source>
</evidence>
<dbReference type="PROSITE" id="PS50088">
    <property type="entry name" value="ANK_REPEAT"/>
    <property type="match status" value="2"/>
</dbReference>
<dbReference type="PANTHER" id="PTHR10039:SF15">
    <property type="entry name" value="NACHT DOMAIN-CONTAINING PROTEIN"/>
    <property type="match status" value="1"/>
</dbReference>
<protein>
    <recommendedName>
        <fullName evidence="2">GPI inositol-deacylase winged helix domain-containing protein</fullName>
    </recommendedName>
</protein>
<dbReference type="Pfam" id="PF12796">
    <property type="entry name" value="Ank_2"/>
    <property type="match status" value="1"/>
</dbReference>
<accession>A0A1V6USD7</accession>
<dbReference type="STRING" id="36646.A0A1V6USD7"/>
<evidence type="ECO:0000313" key="4">
    <source>
        <dbReference type="Proteomes" id="UP000191500"/>
    </source>
</evidence>
<dbReference type="PROSITE" id="PS50297">
    <property type="entry name" value="ANK_REP_REGION"/>
    <property type="match status" value="2"/>
</dbReference>
<gene>
    <name evidence="3" type="ORF">PENCOP_c005G07298</name>
</gene>
<dbReference type="AlphaFoldDB" id="A0A1V6USD7"/>
<feature type="domain" description="GPI inositol-deacylase winged helix" evidence="2">
    <location>
        <begin position="59"/>
        <end position="134"/>
    </location>
</feature>
<evidence type="ECO:0000256" key="1">
    <source>
        <dbReference type="PROSITE-ProRule" id="PRU00023"/>
    </source>
</evidence>
<proteinExistence type="predicted"/>
<sequence length="367" mass="40782">MATFLLAQLHLESLIGRRSAKSTRAALKELSKGFDDHTYGKAYRNAISRVQGQLGEQTDLAMQTLSWLVCARRPLTSLEPQHALAIEEGEPIIDEENKPEVEDILAVCAGLVTVENESGIIRLVHYTTQEYLERKKEFLFPNAQDAISILCVTYISFEILGSGICESDEAFEESLESHPFYLYAARHWGDHISQKLLPQNKRSTLGHTQSQKVGARIFQGKRRGCISLHTVGLKKQCFTFFEITTLWKFYHNNGWTPLRYAISGSRLNVVRLLLSHGADPNGVSQDHDIPLALAAQYGKDAIVKLLLEWGADADAPDRWYGSALIAACDEDQLKTAEIPVNSKADMNPESKLYGIPLEAAASAGHTT</sequence>
<reference evidence="4" key="1">
    <citation type="journal article" date="2017" name="Nat. Microbiol.">
        <title>Global analysis of biosynthetic gene clusters reveals vast potential of secondary metabolite production in Penicillium species.</title>
        <authorList>
            <person name="Nielsen J.C."/>
            <person name="Grijseels S."/>
            <person name="Prigent S."/>
            <person name="Ji B."/>
            <person name="Dainat J."/>
            <person name="Nielsen K.F."/>
            <person name="Frisvad J.C."/>
            <person name="Workman M."/>
            <person name="Nielsen J."/>
        </authorList>
    </citation>
    <scope>NUCLEOTIDE SEQUENCE [LARGE SCALE GENOMIC DNA]</scope>
    <source>
        <strain evidence="4">IBT 31321</strain>
    </source>
</reference>